<dbReference type="GO" id="GO:0042619">
    <property type="term" value="P:poly-hydroxybutyrate biosynthetic process"/>
    <property type="evidence" value="ECO:0007669"/>
    <property type="project" value="InterPro"/>
</dbReference>
<reference evidence="6 7" key="1">
    <citation type="journal article" date="2010" name="Int. J. Syst. Evol. Microbiol.">
        <title>Reclassification of Herbaspirillum putei as a later heterotypic synonym of Herbaspirillum huttiense, with the description of H. huttiense subsp. huttiense subsp. nov. and H. huttiense subsp. putei subsp. nov., comb. nov., and description of Herbaspirillum aquaticum sp. nov.</title>
        <authorList>
            <person name="Dobritsa A.P."/>
            <person name="Reddy M.C."/>
            <person name="Samadpour M."/>
        </authorList>
    </citation>
    <scope>NUCLEOTIDE SEQUENCE [LARGE SCALE GENOMIC DNA]</scope>
    <source>
        <strain evidence="6 7">IEH 4430</strain>
    </source>
</reference>
<protein>
    <submittedName>
        <fullName evidence="6">Class I poly(R)-hydroxyalkanoic acid synthase</fullName>
    </submittedName>
</protein>
<keyword evidence="4" id="KW-0012">Acyltransferase</keyword>
<evidence type="ECO:0000256" key="3">
    <source>
        <dbReference type="ARBA" id="ARBA00022679"/>
    </source>
</evidence>
<evidence type="ECO:0000313" key="6">
    <source>
        <dbReference type="EMBL" id="OWY36636.1"/>
    </source>
</evidence>
<dbReference type="InterPro" id="IPR051321">
    <property type="entry name" value="PHA/PHB_synthase"/>
</dbReference>
<keyword evidence="2" id="KW-0963">Cytoplasm</keyword>
<dbReference type="InterPro" id="IPR010941">
    <property type="entry name" value="PhaC_N"/>
</dbReference>
<evidence type="ECO:0000256" key="2">
    <source>
        <dbReference type="ARBA" id="ARBA00022490"/>
    </source>
</evidence>
<dbReference type="GO" id="GO:0016746">
    <property type="term" value="F:acyltransferase activity"/>
    <property type="evidence" value="ECO:0007669"/>
    <property type="project" value="UniProtKB-KW"/>
</dbReference>
<dbReference type="NCBIfam" id="TIGR01838">
    <property type="entry name" value="PHA_synth_I"/>
    <property type="match status" value="1"/>
</dbReference>
<evidence type="ECO:0000259" key="5">
    <source>
        <dbReference type="Pfam" id="PF07167"/>
    </source>
</evidence>
<keyword evidence="3" id="KW-0808">Transferase</keyword>
<comment type="caution">
    <text evidence="6">The sequence shown here is derived from an EMBL/GenBank/DDBJ whole genome shotgun (WGS) entry which is preliminary data.</text>
</comment>
<dbReference type="RefSeq" id="WP_088753339.1">
    <property type="nucleotide sequence ID" value="NZ_NJGV01000001.1"/>
</dbReference>
<keyword evidence="7" id="KW-1185">Reference proteome</keyword>
<organism evidence="6 7">
    <name type="scientific">Herbaspirillum aquaticum</name>
    <dbReference type="NCBI Taxonomy" id="568783"/>
    <lineage>
        <taxon>Bacteria</taxon>
        <taxon>Pseudomonadati</taxon>
        <taxon>Pseudomonadota</taxon>
        <taxon>Betaproteobacteria</taxon>
        <taxon>Burkholderiales</taxon>
        <taxon>Oxalobacteraceae</taxon>
        <taxon>Herbaspirillum</taxon>
    </lineage>
</organism>
<dbReference type="AlphaFoldDB" id="A0A225SZC5"/>
<dbReference type="InterPro" id="IPR010963">
    <property type="entry name" value="PHA_synth_I"/>
</dbReference>
<sequence>MNKQNPQQPSPDVSAWLAQMSDPKFWTSLQSQFQSQFEQFKSHLPPMPAMPGIPQMPGFQGFPGGAMPPGAGQIDPTVLLKQLGDLGASLDPAELVRLQQDYTREFGELWQSMLAAKTPAITDRRLSAPAWQEHPYFAFQAAAYQLNSRFLLALADAVKGTEKVRHKLRFAVQQMIDAMSPANFLATNPVAQQKILETRGESLTQGIAQLLADLQKGHISQTDETAFEVGRDVGASAGSVIFENELFQLIQYAPLTKTVHSVPLLIVPPCINKFYILDLQPQNSLVRYTVEQGHTVFLISWRNADAAVETATWENYVDDAVVRSIHIVQEISKQPQINALGFCVGGTILSCALALLAARGEDPVASLTLLTTFLDFSDTGAIDVYIDEMQLALREQMIGQRGLMAGRDFASAFSSLRPNDLLWNYVESNYLKGEKPSAFDLLYWNADSTNLPGPMFCYYLRHMYLENALKEPGRLTVGGEKIDLRKITAPAFIYASRDDHIVPWKSAYASLDLINAGKRSNNRFVLGASGHIAGVINPASKNKRNYWVNDKAKAGSDADAWMAGATEHPGSWWGEWAAFLGKHGGRKVAAPKNPGSTRYKPIEPAPGRYVKVKADQLVA</sequence>
<dbReference type="EMBL" id="NJGV01000001">
    <property type="protein sequence ID" value="OWY36636.1"/>
    <property type="molecule type" value="Genomic_DNA"/>
</dbReference>
<gene>
    <name evidence="6" type="ORF">CEJ45_00625</name>
</gene>
<dbReference type="PANTHER" id="PTHR36837:SF5">
    <property type="entry name" value="POLY-3-HYDROXYBUTYRATE SYNTHASE"/>
    <property type="match status" value="1"/>
</dbReference>
<dbReference type="InterPro" id="IPR029058">
    <property type="entry name" value="AB_hydrolase_fold"/>
</dbReference>
<accession>A0A225SZC5</accession>
<dbReference type="Proteomes" id="UP000214747">
    <property type="component" value="Unassembled WGS sequence"/>
</dbReference>
<proteinExistence type="predicted"/>
<dbReference type="Gene3D" id="3.40.50.1820">
    <property type="entry name" value="alpha/beta hydrolase"/>
    <property type="match status" value="1"/>
</dbReference>
<name>A0A225SZC5_9BURK</name>
<evidence type="ECO:0000313" key="7">
    <source>
        <dbReference type="Proteomes" id="UP000214747"/>
    </source>
</evidence>
<dbReference type="PANTHER" id="PTHR36837">
    <property type="entry name" value="POLY(3-HYDROXYALKANOATE) POLYMERASE SUBUNIT PHAC"/>
    <property type="match status" value="1"/>
</dbReference>
<comment type="subcellular location">
    <subcellularLocation>
        <location evidence="1">Cytoplasm</location>
    </subcellularLocation>
</comment>
<evidence type="ECO:0000256" key="1">
    <source>
        <dbReference type="ARBA" id="ARBA00004496"/>
    </source>
</evidence>
<dbReference type="Pfam" id="PF07167">
    <property type="entry name" value="PhaC_N"/>
    <property type="match status" value="1"/>
</dbReference>
<feature type="domain" description="Poly-beta-hydroxybutyrate polymerase N-terminal" evidence="5">
    <location>
        <begin position="123"/>
        <end position="288"/>
    </location>
</feature>
<dbReference type="SUPFAM" id="SSF53474">
    <property type="entry name" value="alpha/beta-Hydrolases"/>
    <property type="match status" value="1"/>
</dbReference>
<evidence type="ECO:0000256" key="4">
    <source>
        <dbReference type="ARBA" id="ARBA00023315"/>
    </source>
</evidence>
<dbReference type="GO" id="GO:0005737">
    <property type="term" value="C:cytoplasm"/>
    <property type="evidence" value="ECO:0007669"/>
    <property type="project" value="UniProtKB-SubCell"/>
</dbReference>